<comment type="caution">
    <text evidence="1">Lacks conserved residue(s) required for the propagation of feature annotation.</text>
</comment>
<dbReference type="Pfam" id="PF02104">
    <property type="entry name" value="SURF1"/>
    <property type="match status" value="1"/>
</dbReference>
<proteinExistence type="inferred from homology"/>
<evidence type="ECO:0000256" key="1">
    <source>
        <dbReference type="RuleBase" id="RU363076"/>
    </source>
</evidence>
<feature type="transmembrane region" description="Helical" evidence="1">
    <location>
        <begin position="209"/>
        <end position="227"/>
    </location>
</feature>
<dbReference type="PROSITE" id="PS50895">
    <property type="entry name" value="SURF1"/>
    <property type="match status" value="1"/>
</dbReference>
<name>A0A1H1VQC1_9ACTN</name>
<reference evidence="3" key="1">
    <citation type="submission" date="2016-10" db="EMBL/GenBank/DDBJ databases">
        <authorList>
            <person name="Varghese N."/>
            <person name="Submissions S."/>
        </authorList>
    </citation>
    <scope>NUCLEOTIDE SEQUENCE [LARGE SCALE GENOMIC DNA]</scope>
    <source>
        <strain evidence="3">DSM 22127</strain>
    </source>
</reference>
<keyword evidence="1" id="KW-1133">Transmembrane helix</keyword>
<dbReference type="GO" id="GO:0005886">
    <property type="term" value="C:plasma membrane"/>
    <property type="evidence" value="ECO:0007669"/>
    <property type="project" value="UniProtKB-SubCell"/>
</dbReference>
<dbReference type="RefSeq" id="WP_091731005.1">
    <property type="nucleotide sequence ID" value="NZ_LT629757.1"/>
</dbReference>
<evidence type="ECO:0000313" key="3">
    <source>
        <dbReference type="Proteomes" id="UP000198859"/>
    </source>
</evidence>
<dbReference type="Proteomes" id="UP000198859">
    <property type="component" value="Chromosome I"/>
</dbReference>
<keyword evidence="1" id="KW-1003">Cell membrane</keyword>
<dbReference type="EMBL" id="LT629757">
    <property type="protein sequence ID" value="SDS86486.1"/>
    <property type="molecule type" value="Genomic_DNA"/>
</dbReference>
<organism evidence="2 3">
    <name type="scientific">Nocardioides scoriae</name>
    <dbReference type="NCBI Taxonomy" id="642780"/>
    <lineage>
        <taxon>Bacteria</taxon>
        <taxon>Bacillati</taxon>
        <taxon>Actinomycetota</taxon>
        <taxon>Actinomycetes</taxon>
        <taxon>Propionibacteriales</taxon>
        <taxon>Nocardioidaceae</taxon>
        <taxon>Nocardioides</taxon>
    </lineage>
</organism>
<accession>A0A1H1VQC1</accession>
<gene>
    <name evidence="2" type="ORF">SAMN04488570_2892</name>
</gene>
<dbReference type="OrthoDB" id="3266379at2"/>
<sequence>MSALLHPRYWGAHLLMLVALAATILLGLWQLSAWESARAAEARDLTQRPAIALTSALGGDDPFPGQYVGQPVSLSGRWVPGSTLFVSDRPHDGRDGYWVMTPVAVDGGGGSVVPVVRGWSPRPEAAPVSGSVELTGWLQPSEGSNQPDPDPGDDVIPEMRIASVTQFVDADLYSAFVVARDASSGTTGLDGVRPEQIPEVSSLTSLRNLLYAFQWWIFGVFVVYVWQRWCRDSLERRTTEQQVASAA</sequence>
<dbReference type="STRING" id="642780.SAMN04488570_2892"/>
<comment type="subcellular location">
    <subcellularLocation>
        <location evidence="1">Cell membrane</location>
        <topology evidence="1">Multi-pass membrane protein</topology>
    </subcellularLocation>
</comment>
<keyword evidence="3" id="KW-1185">Reference proteome</keyword>
<keyword evidence="1" id="KW-0472">Membrane</keyword>
<keyword evidence="1" id="KW-0812">Transmembrane</keyword>
<evidence type="ECO:0000313" key="2">
    <source>
        <dbReference type="EMBL" id="SDS86486.1"/>
    </source>
</evidence>
<dbReference type="CDD" id="cd06662">
    <property type="entry name" value="SURF1"/>
    <property type="match status" value="1"/>
</dbReference>
<dbReference type="AlphaFoldDB" id="A0A1H1VQC1"/>
<protein>
    <recommendedName>
        <fullName evidence="1">SURF1-like protein</fullName>
    </recommendedName>
</protein>
<dbReference type="InterPro" id="IPR002994">
    <property type="entry name" value="Surf1/Shy1"/>
</dbReference>
<comment type="similarity">
    <text evidence="1">Belongs to the SURF1 family.</text>
</comment>